<gene>
    <name evidence="2" type="ORF">AB1Y20_018829</name>
</gene>
<organism evidence="2 3">
    <name type="scientific">Prymnesium parvum</name>
    <name type="common">Toxic golden alga</name>
    <dbReference type="NCBI Taxonomy" id="97485"/>
    <lineage>
        <taxon>Eukaryota</taxon>
        <taxon>Haptista</taxon>
        <taxon>Haptophyta</taxon>
        <taxon>Prymnesiophyceae</taxon>
        <taxon>Prymnesiales</taxon>
        <taxon>Prymnesiaceae</taxon>
        <taxon>Prymnesium</taxon>
    </lineage>
</organism>
<keyword evidence="3" id="KW-1185">Reference proteome</keyword>
<sequence length="471" mass="50706">MWTAVLNVAPASQQACRTRAAAAFSPRPRRAPPPPPPLPHPPRPPTAAELQHVGVAACVGGCGFIATWHQRACCHACEAGGIRGGAGDTIRHGPHCERLPLDALDLLLRPPPPRLPAHSPSLPPHSLSLLQLAALAARGLGAVRTAGVWRYDSARPPMALWLRVLSPPPELSEAAKPRRGDTIPLRVDALPDGVLEAPQLALASYRDTPARPALVFREMSDGPELPHNFVSSDAVGKLTPPPAEAAAAGVSAAELLFWRLVSTDTCEVTSMAIALCLRHMHASGILPLHDERGVPIVAYGLQSADRVLPFVRHISLPNAYVQLDPIGEDRLRLHMQDDCFPTWPKGGGTRHRLLWLQAADGREIVADFTGPQYGIEDRLAATMTPFWSAPVLRSAEGSRYIDPRLGLQLRGSAAAFCGAQLPAGVFDDRSHMSMTLRARDSVLAVLRSSGCLSTYSEHDYCMPTEFIDSML</sequence>
<feature type="region of interest" description="Disordered" evidence="1">
    <location>
        <begin position="18"/>
        <end position="47"/>
    </location>
</feature>
<evidence type="ECO:0000313" key="2">
    <source>
        <dbReference type="EMBL" id="KAL1523910.1"/>
    </source>
</evidence>
<dbReference type="Proteomes" id="UP001515480">
    <property type="component" value="Unassembled WGS sequence"/>
</dbReference>
<proteinExistence type="predicted"/>
<feature type="compositionally biased region" description="Pro residues" evidence="1">
    <location>
        <begin position="31"/>
        <end position="45"/>
    </location>
</feature>
<comment type="caution">
    <text evidence="2">The sequence shown here is derived from an EMBL/GenBank/DDBJ whole genome shotgun (WGS) entry which is preliminary data.</text>
</comment>
<dbReference type="EMBL" id="JBGBPQ010000005">
    <property type="protein sequence ID" value="KAL1523910.1"/>
    <property type="molecule type" value="Genomic_DNA"/>
</dbReference>
<evidence type="ECO:0008006" key="4">
    <source>
        <dbReference type="Google" id="ProtNLM"/>
    </source>
</evidence>
<evidence type="ECO:0000313" key="3">
    <source>
        <dbReference type="Proteomes" id="UP001515480"/>
    </source>
</evidence>
<evidence type="ECO:0000256" key="1">
    <source>
        <dbReference type="SAM" id="MobiDB-lite"/>
    </source>
</evidence>
<reference evidence="2 3" key="1">
    <citation type="journal article" date="2024" name="Science">
        <title>Giant polyketide synthase enzymes in the biosynthesis of giant marine polyether toxins.</title>
        <authorList>
            <person name="Fallon T.R."/>
            <person name="Shende V.V."/>
            <person name="Wierzbicki I.H."/>
            <person name="Pendleton A.L."/>
            <person name="Watervoot N.F."/>
            <person name="Auber R.P."/>
            <person name="Gonzalez D.J."/>
            <person name="Wisecaver J.H."/>
            <person name="Moore B.S."/>
        </authorList>
    </citation>
    <scope>NUCLEOTIDE SEQUENCE [LARGE SCALE GENOMIC DNA]</scope>
    <source>
        <strain evidence="2 3">12B1</strain>
    </source>
</reference>
<accession>A0AB34JQU7</accession>
<dbReference type="AlphaFoldDB" id="A0AB34JQU7"/>
<protein>
    <recommendedName>
        <fullName evidence="4">Snurportin-1</fullName>
    </recommendedName>
</protein>
<name>A0AB34JQU7_PRYPA</name>